<gene>
    <name evidence="2" type="ORF">CTI12_AA017720</name>
</gene>
<feature type="region of interest" description="Disordered" evidence="1">
    <location>
        <begin position="1"/>
        <end position="24"/>
    </location>
</feature>
<proteinExistence type="predicted"/>
<sequence>MEQHGVTATPCAKGSCSSANIPDTSLVRRPRGRLMKEIPNATLQVIALNHDAIPVNNILIEDVDPLMKAAIMGLGMEWSYEFNLKAMPKEIALHV</sequence>
<organism evidence="2 3">
    <name type="scientific">Artemisia annua</name>
    <name type="common">Sweet wormwood</name>
    <dbReference type="NCBI Taxonomy" id="35608"/>
    <lineage>
        <taxon>Eukaryota</taxon>
        <taxon>Viridiplantae</taxon>
        <taxon>Streptophyta</taxon>
        <taxon>Embryophyta</taxon>
        <taxon>Tracheophyta</taxon>
        <taxon>Spermatophyta</taxon>
        <taxon>Magnoliopsida</taxon>
        <taxon>eudicotyledons</taxon>
        <taxon>Gunneridae</taxon>
        <taxon>Pentapetalae</taxon>
        <taxon>asterids</taxon>
        <taxon>campanulids</taxon>
        <taxon>Asterales</taxon>
        <taxon>Asteraceae</taxon>
        <taxon>Asteroideae</taxon>
        <taxon>Anthemideae</taxon>
        <taxon>Artemisiinae</taxon>
        <taxon>Artemisia</taxon>
    </lineage>
</organism>
<evidence type="ECO:0000313" key="3">
    <source>
        <dbReference type="Proteomes" id="UP000245207"/>
    </source>
</evidence>
<name>A0A2U1QKG8_ARTAN</name>
<reference evidence="2 3" key="1">
    <citation type="journal article" date="2018" name="Mol. Plant">
        <title>The genome of Artemisia annua provides insight into the evolution of Asteraceae family and artemisinin biosynthesis.</title>
        <authorList>
            <person name="Shen Q."/>
            <person name="Zhang L."/>
            <person name="Liao Z."/>
            <person name="Wang S."/>
            <person name="Yan T."/>
            <person name="Shi P."/>
            <person name="Liu M."/>
            <person name="Fu X."/>
            <person name="Pan Q."/>
            <person name="Wang Y."/>
            <person name="Lv Z."/>
            <person name="Lu X."/>
            <person name="Zhang F."/>
            <person name="Jiang W."/>
            <person name="Ma Y."/>
            <person name="Chen M."/>
            <person name="Hao X."/>
            <person name="Li L."/>
            <person name="Tang Y."/>
            <person name="Lv G."/>
            <person name="Zhou Y."/>
            <person name="Sun X."/>
            <person name="Brodelius P.E."/>
            <person name="Rose J.K.C."/>
            <person name="Tang K."/>
        </authorList>
    </citation>
    <scope>NUCLEOTIDE SEQUENCE [LARGE SCALE GENOMIC DNA]</scope>
    <source>
        <strain evidence="3">cv. Huhao1</strain>
        <tissue evidence="2">Leaf</tissue>
    </source>
</reference>
<dbReference type="EMBL" id="PKPP01000064">
    <property type="protein sequence ID" value="PWA98500.1"/>
    <property type="molecule type" value="Genomic_DNA"/>
</dbReference>
<protein>
    <submittedName>
        <fullName evidence="2">Uncharacterized protein</fullName>
    </submittedName>
</protein>
<evidence type="ECO:0000313" key="2">
    <source>
        <dbReference type="EMBL" id="PWA98500.1"/>
    </source>
</evidence>
<comment type="caution">
    <text evidence="2">The sequence shown here is derived from an EMBL/GenBank/DDBJ whole genome shotgun (WGS) entry which is preliminary data.</text>
</comment>
<accession>A0A2U1QKG8</accession>
<dbReference type="AlphaFoldDB" id="A0A2U1QKG8"/>
<keyword evidence="3" id="KW-1185">Reference proteome</keyword>
<dbReference type="Proteomes" id="UP000245207">
    <property type="component" value="Unassembled WGS sequence"/>
</dbReference>
<evidence type="ECO:0000256" key="1">
    <source>
        <dbReference type="SAM" id="MobiDB-lite"/>
    </source>
</evidence>